<sequence length="226" mass="25176">MAIRAAPASTVEDIVSLLQRKFPARSFVVSKLPRWKNGFTDSFKNSAYIIFTKPGIKIKQLFYVEESSVEGHIESSGIIAGTETNKVKYSIICLYCPPSGDINIFLEGLTAILNTAADTSEKIILCGNLNIDSSKTTPSSMFLEDILSSFNLLNCTIGPTRISVNKNNQISSTTIDKEQYINYLVNESRHLQEHHELIIASIVDNEIITSVSKIKKRIEKTDRKIS</sequence>
<evidence type="ECO:0000313" key="2">
    <source>
        <dbReference type="Proteomes" id="UP001152888"/>
    </source>
</evidence>
<dbReference type="AlphaFoldDB" id="A0A9P0L2G1"/>
<evidence type="ECO:0000313" key="1">
    <source>
        <dbReference type="EMBL" id="CAH1987538.1"/>
    </source>
</evidence>
<keyword evidence="2" id="KW-1185">Reference proteome</keyword>
<reference evidence="1" key="1">
    <citation type="submission" date="2022-03" db="EMBL/GenBank/DDBJ databases">
        <authorList>
            <person name="Sayadi A."/>
        </authorList>
    </citation>
    <scope>NUCLEOTIDE SEQUENCE</scope>
</reference>
<dbReference type="InterPro" id="IPR036691">
    <property type="entry name" value="Endo/exonu/phosph_ase_sf"/>
</dbReference>
<dbReference type="EMBL" id="CAKOFQ010007020">
    <property type="protein sequence ID" value="CAH1987538.1"/>
    <property type="molecule type" value="Genomic_DNA"/>
</dbReference>
<organism evidence="1 2">
    <name type="scientific">Acanthoscelides obtectus</name>
    <name type="common">Bean weevil</name>
    <name type="synonym">Bruchus obtectus</name>
    <dbReference type="NCBI Taxonomy" id="200917"/>
    <lineage>
        <taxon>Eukaryota</taxon>
        <taxon>Metazoa</taxon>
        <taxon>Ecdysozoa</taxon>
        <taxon>Arthropoda</taxon>
        <taxon>Hexapoda</taxon>
        <taxon>Insecta</taxon>
        <taxon>Pterygota</taxon>
        <taxon>Neoptera</taxon>
        <taxon>Endopterygota</taxon>
        <taxon>Coleoptera</taxon>
        <taxon>Polyphaga</taxon>
        <taxon>Cucujiformia</taxon>
        <taxon>Chrysomeloidea</taxon>
        <taxon>Chrysomelidae</taxon>
        <taxon>Bruchinae</taxon>
        <taxon>Bruchini</taxon>
        <taxon>Acanthoscelides</taxon>
    </lineage>
</organism>
<proteinExistence type="predicted"/>
<evidence type="ECO:0008006" key="3">
    <source>
        <dbReference type="Google" id="ProtNLM"/>
    </source>
</evidence>
<dbReference type="Gene3D" id="3.60.10.10">
    <property type="entry name" value="Endonuclease/exonuclease/phosphatase"/>
    <property type="match status" value="1"/>
</dbReference>
<gene>
    <name evidence="1" type="ORF">ACAOBT_LOCUS17903</name>
</gene>
<dbReference type="Proteomes" id="UP001152888">
    <property type="component" value="Unassembled WGS sequence"/>
</dbReference>
<protein>
    <recommendedName>
        <fullName evidence="3">Endonuclease/exonuclease/phosphatase domain-containing protein</fullName>
    </recommendedName>
</protein>
<name>A0A9P0L2G1_ACAOB</name>
<dbReference type="SUPFAM" id="SSF56219">
    <property type="entry name" value="DNase I-like"/>
    <property type="match status" value="1"/>
</dbReference>
<dbReference type="OrthoDB" id="10028183at2759"/>
<accession>A0A9P0L2G1</accession>
<comment type="caution">
    <text evidence="1">The sequence shown here is derived from an EMBL/GenBank/DDBJ whole genome shotgun (WGS) entry which is preliminary data.</text>
</comment>